<feature type="domain" description="PucR C-terminal helix-turn-helix" evidence="2">
    <location>
        <begin position="365"/>
        <end position="421"/>
    </location>
</feature>
<dbReference type="InterPro" id="IPR025751">
    <property type="entry name" value="RsbRD_N_dom"/>
</dbReference>
<reference evidence="5 6" key="1">
    <citation type="submission" date="2019-11" db="EMBL/GenBank/DDBJ databases">
        <title>Gordonia sp. nov., a novel actinobacterium isolated from mangrove soil in Hainan.</title>
        <authorList>
            <person name="Huang X."/>
            <person name="Xie Y."/>
            <person name="Chu X."/>
            <person name="Xiao K."/>
        </authorList>
    </citation>
    <scope>NUCLEOTIDE SEQUENCE [LARGE SCALE GENOMIC DNA]</scope>
    <source>
        <strain evidence="5 6">HNM0687</strain>
    </source>
</reference>
<feature type="domain" description="RsbT co-antagonist protein RsbRD N-terminal" evidence="3">
    <location>
        <begin position="43"/>
        <end position="170"/>
    </location>
</feature>
<evidence type="ECO:0000313" key="5">
    <source>
        <dbReference type="EMBL" id="MXP21681.1"/>
    </source>
</evidence>
<dbReference type="RefSeq" id="WP_160901847.1">
    <property type="nucleotide sequence ID" value="NZ_CP102850.1"/>
</dbReference>
<dbReference type="InterPro" id="IPR025736">
    <property type="entry name" value="PucR_C-HTH_dom"/>
</dbReference>
<dbReference type="PANTHER" id="PTHR33744:SF1">
    <property type="entry name" value="DNA-BINDING TRANSCRIPTIONAL ACTIVATOR ADER"/>
    <property type="match status" value="1"/>
</dbReference>
<comment type="similarity">
    <text evidence="1">Belongs to the CdaR family.</text>
</comment>
<evidence type="ECO:0000259" key="4">
    <source>
        <dbReference type="Pfam" id="PF17853"/>
    </source>
</evidence>
<dbReference type="Pfam" id="PF13556">
    <property type="entry name" value="HTH_30"/>
    <property type="match status" value="1"/>
</dbReference>
<dbReference type="InterPro" id="IPR042070">
    <property type="entry name" value="PucR_C-HTH_sf"/>
</dbReference>
<dbReference type="InterPro" id="IPR051448">
    <property type="entry name" value="CdaR-like_regulators"/>
</dbReference>
<dbReference type="PANTHER" id="PTHR33744">
    <property type="entry name" value="CARBOHYDRATE DIACID REGULATOR"/>
    <property type="match status" value="1"/>
</dbReference>
<evidence type="ECO:0000256" key="1">
    <source>
        <dbReference type="ARBA" id="ARBA00006754"/>
    </source>
</evidence>
<gene>
    <name evidence="5" type="ORF">GIY30_10010</name>
</gene>
<dbReference type="InterPro" id="IPR041522">
    <property type="entry name" value="CdaR_GGDEF"/>
</dbReference>
<name>A0A6L7GR81_9ACTN</name>
<feature type="domain" description="CdaR GGDEF-like" evidence="4">
    <location>
        <begin position="199"/>
        <end position="308"/>
    </location>
</feature>
<organism evidence="5 6">
    <name type="scientific">Gordonia mangrovi</name>
    <dbReference type="NCBI Taxonomy" id="2665643"/>
    <lineage>
        <taxon>Bacteria</taxon>
        <taxon>Bacillati</taxon>
        <taxon>Actinomycetota</taxon>
        <taxon>Actinomycetes</taxon>
        <taxon>Mycobacteriales</taxon>
        <taxon>Gordoniaceae</taxon>
        <taxon>Gordonia</taxon>
    </lineage>
</organism>
<accession>A0A6L7GR81</accession>
<evidence type="ECO:0000259" key="2">
    <source>
        <dbReference type="Pfam" id="PF13556"/>
    </source>
</evidence>
<evidence type="ECO:0000313" key="6">
    <source>
        <dbReference type="Proteomes" id="UP000475545"/>
    </source>
</evidence>
<protein>
    <submittedName>
        <fullName evidence="5">Polyketide synthase regulator</fullName>
    </submittedName>
</protein>
<sequence length="434" mass="47168">MNSGSLQRRLVSPDAPEAAEVHRLVAVVGDRLQARFTEINESMNAAIEAGMDELTEPDLVDMLHASVESNIATILQMIRNDIPLDHVQPITAATEYADRLGQRGIPASSLRRAYHFGSDDLLAFIFEEVRRLDCPPEMQLHVLHHLSGWMHKYVDWITGVVLEVHEEGRRFSVEQNATVVSAMVGKVLRGEDVTEGEFALRTGYALQPPHLAAVLWIDRANPGIDQTAVLETTARQIATCLGCARAPLVTVVDRSTAWVWFGSPADVDPTADAALRSITAAVPGLRIAFGARASGVAGFRGSHDQAEAIKHVAIISTNPAMSVVGHSVEGMAVVAVLARDLDATRRWVHDVLGPLSADSDAASRLRETVRTFLGSGNSYVTTAEKLNMHRNTVKYRLGRATDELGRPLSERRLDTELALHVAEILGSTVLTGPQ</sequence>
<dbReference type="Pfam" id="PF14361">
    <property type="entry name" value="RsbRD_N"/>
    <property type="match status" value="1"/>
</dbReference>
<proteinExistence type="inferred from homology"/>
<keyword evidence="6" id="KW-1185">Reference proteome</keyword>
<dbReference type="EMBL" id="WMBR01000002">
    <property type="protein sequence ID" value="MXP21681.1"/>
    <property type="molecule type" value="Genomic_DNA"/>
</dbReference>
<evidence type="ECO:0000259" key="3">
    <source>
        <dbReference type="Pfam" id="PF14361"/>
    </source>
</evidence>
<dbReference type="Proteomes" id="UP000475545">
    <property type="component" value="Unassembled WGS sequence"/>
</dbReference>
<comment type="caution">
    <text evidence="5">The sequence shown here is derived from an EMBL/GenBank/DDBJ whole genome shotgun (WGS) entry which is preliminary data.</text>
</comment>
<dbReference type="Gene3D" id="1.10.10.2840">
    <property type="entry name" value="PucR C-terminal helix-turn-helix domain"/>
    <property type="match status" value="1"/>
</dbReference>
<dbReference type="AlphaFoldDB" id="A0A6L7GR81"/>
<dbReference type="Pfam" id="PF17853">
    <property type="entry name" value="GGDEF_2"/>
    <property type="match status" value="1"/>
</dbReference>